<organism evidence="2 3">
    <name type="scientific">Plectosphaerella plurivora</name>
    <dbReference type="NCBI Taxonomy" id="936078"/>
    <lineage>
        <taxon>Eukaryota</taxon>
        <taxon>Fungi</taxon>
        <taxon>Dikarya</taxon>
        <taxon>Ascomycota</taxon>
        <taxon>Pezizomycotina</taxon>
        <taxon>Sordariomycetes</taxon>
        <taxon>Hypocreomycetidae</taxon>
        <taxon>Glomerellales</taxon>
        <taxon>Plectosphaerellaceae</taxon>
        <taxon>Plectosphaerella</taxon>
    </lineage>
</organism>
<evidence type="ECO:0000313" key="2">
    <source>
        <dbReference type="EMBL" id="KAH6665323.1"/>
    </source>
</evidence>
<evidence type="ECO:0000259" key="1">
    <source>
        <dbReference type="Pfam" id="PF00561"/>
    </source>
</evidence>
<dbReference type="Gene3D" id="3.40.50.1820">
    <property type="entry name" value="alpha/beta hydrolase"/>
    <property type="match status" value="1"/>
</dbReference>
<sequence>MASGGTFPSAEETMKHPAYAGVIWNLEPTKKGLLPCAIGRGGPIDISWEIHGTGPRRILFVMGLAGLATSWQRQTKHFAHDHGDEYSVLLIDNRGIGLSGSPLQRYTTSQMARDVLEVLEHVGWTETPRSLHVCGISLGGMISQELALLIPDLIASLTLLCTAASVETLRNLPSVLYERAGMIIPKPAEEAIRNTALQIFTSEYLHAPDEAKELPVPGVTPNCKPPPGADSYARFDSNFQRFQAQELTKRGDKRLFTAKGFLLQLIAAGFHVKSPAQLRELGDKVGRERIAVIHGTRDNMIDVKFGRKLIEGLQPSVGMIVDGMGHAPVMENVEWFKKFFTERIELGEKLRSEASA</sequence>
<dbReference type="InterPro" id="IPR000073">
    <property type="entry name" value="AB_hydrolase_1"/>
</dbReference>
<keyword evidence="3" id="KW-1185">Reference proteome</keyword>
<evidence type="ECO:0000313" key="3">
    <source>
        <dbReference type="Proteomes" id="UP000770015"/>
    </source>
</evidence>
<dbReference type="PANTHER" id="PTHR43433">
    <property type="entry name" value="HYDROLASE, ALPHA/BETA FOLD FAMILY PROTEIN"/>
    <property type="match status" value="1"/>
</dbReference>
<dbReference type="Proteomes" id="UP000770015">
    <property type="component" value="Unassembled WGS sequence"/>
</dbReference>
<proteinExistence type="predicted"/>
<dbReference type="AlphaFoldDB" id="A0A9P8UZK3"/>
<accession>A0A9P8UZK3</accession>
<dbReference type="OrthoDB" id="19657at2759"/>
<dbReference type="Pfam" id="PF00561">
    <property type="entry name" value="Abhydrolase_1"/>
    <property type="match status" value="1"/>
</dbReference>
<dbReference type="EMBL" id="JAGSXJ010000038">
    <property type="protein sequence ID" value="KAH6665323.1"/>
    <property type="molecule type" value="Genomic_DNA"/>
</dbReference>
<comment type="caution">
    <text evidence="2">The sequence shown here is derived from an EMBL/GenBank/DDBJ whole genome shotgun (WGS) entry which is preliminary data.</text>
</comment>
<name>A0A9P8UZK3_9PEZI</name>
<reference evidence="2" key="1">
    <citation type="journal article" date="2021" name="Nat. Commun.">
        <title>Genetic determinants of endophytism in the Arabidopsis root mycobiome.</title>
        <authorList>
            <person name="Mesny F."/>
            <person name="Miyauchi S."/>
            <person name="Thiergart T."/>
            <person name="Pickel B."/>
            <person name="Atanasova L."/>
            <person name="Karlsson M."/>
            <person name="Huettel B."/>
            <person name="Barry K.W."/>
            <person name="Haridas S."/>
            <person name="Chen C."/>
            <person name="Bauer D."/>
            <person name="Andreopoulos W."/>
            <person name="Pangilinan J."/>
            <person name="LaButti K."/>
            <person name="Riley R."/>
            <person name="Lipzen A."/>
            <person name="Clum A."/>
            <person name="Drula E."/>
            <person name="Henrissat B."/>
            <person name="Kohler A."/>
            <person name="Grigoriev I.V."/>
            <person name="Martin F.M."/>
            <person name="Hacquard S."/>
        </authorList>
    </citation>
    <scope>NUCLEOTIDE SEQUENCE</scope>
    <source>
        <strain evidence="2">MPI-SDFR-AT-0117</strain>
    </source>
</reference>
<dbReference type="SUPFAM" id="SSF53474">
    <property type="entry name" value="alpha/beta-Hydrolases"/>
    <property type="match status" value="1"/>
</dbReference>
<protein>
    <submittedName>
        <fullName evidence="2">Glycylpeptide N-tetradecanoyltransferase</fullName>
    </submittedName>
</protein>
<feature type="domain" description="AB hydrolase-1" evidence="1">
    <location>
        <begin position="58"/>
        <end position="332"/>
    </location>
</feature>
<gene>
    <name evidence="2" type="ORF">F5X68DRAFT_271453</name>
</gene>
<dbReference type="InterPro" id="IPR050471">
    <property type="entry name" value="AB_hydrolase"/>
</dbReference>
<dbReference type="InterPro" id="IPR029058">
    <property type="entry name" value="AB_hydrolase_fold"/>
</dbReference>
<dbReference type="PANTHER" id="PTHR43433:SF5">
    <property type="entry name" value="AB HYDROLASE-1 DOMAIN-CONTAINING PROTEIN"/>
    <property type="match status" value="1"/>
</dbReference>